<evidence type="ECO:0000259" key="5">
    <source>
        <dbReference type="Pfam" id="PF00383"/>
    </source>
</evidence>
<dbReference type="GO" id="GO:0004126">
    <property type="term" value="F:cytidine deaminase activity"/>
    <property type="evidence" value="ECO:0007669"/>
    <property type="project" value="TreeGrafter"/>
</dbReference>
<dbReference type="SUPFAM" id="SSF53927">
    <property type="entry name" value="Cytidine deaminase-like"/>
    <property type="match status" value="1"/>
</dbReference>
<dbReference type="GO" id="GO:0008270">
    <property type="term" value="F:zinc ion binding"/>
    <property type="evidence" value="ECO:0007669"/>
    <property type="project" value="InterPro"/>
</dbReference>
<dbReference type="GO" id="GO:0042802">
    <property type="term" value="F:identical protein binding"/>
    <property type="evidence" value="ECO:0007669"/>
    <property type="project" value="UniProtKB-ARBA"/>
</dbReference>
<evidence type="ECO:0000313" key="7">
    <source>
        <dbReference type="Proteomes" id="UP000295345"/>
    </source>
</evidence>
<dbReference type="Gene3D" id="3.40.140.10">
    <property type="entry name" value="Cytidine Deaminase, domain 2"/>
    <property type="match status" value="1"/>
</dbReference>
<accession>A0A4R4TLJ5</accession>
<dbReference type="PANTHER" id="PTHR11644:SF2">
    <property type="entry name" value="CYTIDINE DEAMINASE"/>
    <property type="match status" value="1"/>
</dbReference>
<dbReference type="OrthoDB" id="9795347at2"/>
<dbReference type="EMBL" id="SMKI01000083">
    <property type="protein sequence ID" value="TDC76172.1"/>
    <property type="molecule type" value="Genomic_DNA"/>
</dbReference>
<dbReference type="PROSITE" id="PS00903">
    <property type="entry name" value="CYT_DCMP_DEAMINASES_1"/>
    <property type="match status" value="1"/>
</dbReference>
<dbReference type="GO" id="GO:0005829">
    <property type="term" value="C:cytosol"/>
    <property type="evidence" value="ECO:0007669"/>
    <property type="project" value="TreeGrafter"/>
</dbReference>
<dbReference type="InterPro" id="IPR050202">
    <property type="entry name" value="Cyt/Deoxycyt_deaminase"/>
</dbReference>
<evidence type="ECO:0000313" key="6">
    <source>
        <dbReference type="EMBL" id="TDC76172.1"/>
    </source>
</evidence>
<proteinExistence type="inferred from homology"/>
<dbReference type="PANTHER" id="PTHR11644">
    <property type="entry name" value="CYTIDINE DEAMINASE"/>
    <property type="match status" value="1"/>
</dbReference>
<keyword evidence="3" id="KW-0378">Hydrolase</keyword>
<keyword evidence="2" id="KW-0479">Metal-binding</keyword>
<keyword evidence="7" id="KW-1185">Reference proteome</keyword>
<protein>
    <submittedName>
        <fullName evidence="6">Cytidine deaminase</fullName>
    </submittedName>
</protein>
<dbReference type="GO" id="GO:0072527">
    <property type="term" value="P:pyrimidine-containing compound metabolic process"/>
    <property type="evidence" value="ECO:0007669"/>
    <property type="project" value="UniProtKB-ARBA"/>
</dbReference>
<feature type="domain" description="CMP/dCMP-type deaminase" evidence="5">
    <location>
        <begin position="23"/>
        <end position="103"/>
    </location>
</feature>
<dbReference type="AlphaFoldDB" id="A0A4R4TLJ5"/>
<dbReference type="InterPro" id="IPR016193">
    <property type="entry name" value="Cytidine_deaminase-like"/>
</dbReference>
<reference evidence="6 7" key="1">
    <citation type="submission" date="2019-03" db="EMBL/GenBank/DDBJ databases">
        <title>Draft genome sequences of novel Actinobacteria.</title>
        <authorList>
            <person name="Sahin N."/>
            <person name="Ay H."/>
            <person name="Saygin H."/>
        </authorList>
    </citation>
    <scope>NUCLEOTIDE SEQUENCE [LARGE SCALE GENOMIC DNA]</scope>
    <source>
        <strain evidence="6 7">DSM 41900</strain>
    </source>
</reference>
<evidence type="ECO:0000256" key="1">
    <source>
        <dbReference type="ARBA" id="ARBA00006576"/>
    </source>
</evidence>
<keyword evidence="4" id="KW-0862">Zinc</keyword>
<organism evidence="6 7">
    <name type="scientific">Streptomyces hainanensis</name>
    <dbReference type="NCBI Taxonomy" id="402648"/>
    <lineage>
        <taxon>Bacteria</taxon>
        <taxon>Bacillati</taxon>
        <taxon>Actinomycetota</taxon>
        <taxon>Actinomycetes</taxon>
        <taxon>Kitasatosporales</taxon>
        <taxon>Streptomycetaceae</taxon>
        <taxon>Streptomyces</taxon>
    </lineage>
</organism>
<comment type="similarity">
    <text evidence="1">Belongs to the cytidine and deoxycytidylate deaminase family.</text>
</comment>
<dbReference type="CDD" id="cd01283">
    <property type="entry name" value="cytidine_deaminase"/>
    <property type="match status" value="1"/>
</dbReference>
<dbReference type="Proteomes" id="UP000295345">
    <property type="component" value="Unassembled WGS sequence"/>
</dbReference>
<evidence type="ECO:0000256" key="2">
    <source>
        <dbReference type="ARBA" id="ARBA00022723"/>
    </source>
</evidence>
<comment type="caution">
    <text evidence="6">The sequence shown here is derived from an EMBL/GenBank/DDBJ whole genome shotgun (WGS) entry which is preliminary data.</text>
</comment>
<dbReference type="InterPro" id="IPR002125">
    <property type="entry name" value="CMP_dCMP_dom"/>
</dbReference>
<dbReference type="Pfam" id="PF00383">
    <property type="entry name" value="dCMP_cyt_deam_1"/>
    <property type="match status" value="1"/>
</dbReference>
<sequence>MSNDELIAAAAAVLHPHRVGDRLFGNVGATLVTEAGNHYSGVCLDTGSGTGFCAEAAAIGAMVTAREYRIAKIVAVWRREEDGALHVLPPCGRCREFIRQVDWANIDTEVVLGRGRSATLAELLPAHEWPSPLDPPTA</sequence>
<dbReference type="InterPro" id="IPR016192">
    <property type="entry name" value="APOBEC/CMP_deaminase_Zn-bd"/>
</dbReference>
<evidence type="ECO:0000256" key="3">
    <source>
        <dbReference type="ARBA" id="ARBA00022801"/>
    </source>
</evidence>
<dbReference type="GO" id="GO:0055086">
    <property type="term" value="P:nucleobase-containing small molecule metabolic process"/>
    <property type="evidence" value="ECO:0007669"/>
    <property type="project" value="UniProtKB-ARBA"/>
</dbReference>
<gene>
    <name evidence="6" type="ORF">E1283_10505</name>
</gene>
<name>A0A4R4TLJ5_9ACTN</name>
<evidence type="ECO:0000256" key="4">
    <source>
        <dbReference type="ARBA" id="ARBA00022833"/>
    </source>
</evidence>